<dbReference type="InterPro" id="IPR012338">
    <property type="entry name" value="Beta-lactam/transpept-like"/>
</dbReference>
<sequence length="540" mass="57658">MTLLRRTFLGFSGVALVSSTVLHGQDAISFESRFEEIRKDPAFIHSLFGVAIYSLDRKQLIYSWNGETLMDGASTTKVVAVGAGMALLGPDYRFRTPVYRTGPIRSGVLQGDLILVGRGDANLSSRVRDRDSLIHVDEDHSYGGYDAVPLPGNPVQPLVDLARQVAAAGIKRIEGRVIVDASLFPEGTREVGSGATISPITVNDNMIDLVVHPGQPGAPAQITASLRVPYIGFDNQIRTSATGSPLMIRLSEKRAPDGNIRVTLSGQIPAGAKPYLQPYFVASPSRFATALFTQELSRAGIALQMPASADDTGAGAELKRFYTPENRVAEFVSPPFSEDAKVILKVSHNLHATLIPFITGSLVAGKPELAETRGPEARGFTLARKFIASRGLDLSGAVHSHGNGSSLFSPKFLATYLAAMTEMPFFAKFRDGLPVFGKDGTLGDALPNSPATGRIVAKTGTSAEPDLLNDGYMLKAKGLAGYTTTPSGERVAFAVLLNRVPIDARVGDGVAMREKVRTIGGNTVARIAEAINLYPIRSPR</sequence>
<evidence type="ECO:0000313" key="3">
    <source>
        <dbReference type="EMBL" id="MBY8821257.1"/>
    </source>
</evidence>
<keyword evidence="3" id="KW-0121">Carboxypeptidase</keyword>
<keyword evidence="4" id="KW-1185">Reference proteome</keyword>
<dbReference type="RefSeq" id="WP_222988328.1">
    <property type="nucleotide sequence ID" value="NZ_JAINVV010000001.1"/>
</dbReference>
<keyword evidence="3" id="KW-0645">Protease</keyword>
<dbReference type="GO" id="GO:0009002">
    <property type="term" value="F:serine-type D-Ala-D-Ala carboxypeptidase activity"/>
    <property type="evidence" value="ECO:0007669"/>
    <property type="project" value="UniProtKB-EC"/>
</dbReference>
<evidence type="ECO:0000313" key="4">
    <source>
        <dbReference type="Proteomes" id="UP000706039"/>
    </source>
</evidence>
<protein>
    <submittedName>
        <fullName evidence="3">D-alanyl-D-alanine carboxypeptidase/D-alanyl-D-alanine-endopeptidase</fullName>
        <ecNumber evidence="3">3.4.16.4</ecNumber>
    </submittedName>
</protein>
<dbReference type="NCBIfam" id="TIGR00666">
    <property type="entry name" value="PBP4"/>
    <property type="match status" value="1"/>
</dbReference>
<name>A0ABS7PIY5_9SPHN</name>
<accession>A0ABS7PIY5</accession>
<evidence type="ECO:0000256" key="2">
    <source>
        <dbReference type="ARBA" id="ARBA00022801"/>
    </source>
</evidence>
<dbReference type="InterPro" id="IPR000667">
    <property type="entry name" value="Peptidase_S13"/>
</dbReference>
<dbReference type="PANTHER" id="PTHR30023:SF0">
    <property type="entry name" value="PENICILLIN-SENSITIVE CARBOXYPEPTIDASE A"/>
    <property type="match status" value="1"/>
</dbReference>
<evidence type="ECO:0000256" key="1">
    <source>
        <dbReference type="ARBA" id="ARBA00006096"/>
    </source>
</evidence>
<dbReference type="EMBL" id="JAINVV010000001">
    <property type="protein sequence ID" value="MBY8821257.1"/>
    <property type="molecule type" value="Genomic_DNA"/>
</dbReference>
<dbReference type="SUPFAM" id="SSF56601">
    <property type="entry name" value="beta-lactamase/transpeptidase-like"/>
    <property type="match status" value="1"/>
</dbReference>
<dbReference type="Pfam" id="PF02113">
    <property type="entry name" value="Peptidase_S13"/>
    <property type="match status" value="1"/>
</dbReference>
<gene>
    <name evidence="3" type="primary">dacB</name>
    <name evidence="3" type="ORF">K7G82_03080</name>
</gene>
<dbReference type="EC" id="3.4.16.4" evidence="3"/>
<organism evidence="3 4">
    <name type="scientific">Sphingomonas colocasiae</name>
    <dbReference type="NCBI Taxonomy" id="1848973"/>
    <lineage>
        <taxon>Bacteria</taxon>
        <taxon>Pseudomonadati</taxon>
        <taxon>Pseudomonadota</taxon>
        <taxon>Alphaproteobacteria</taxon>
        <taxon>Sphingomonadales</taxon>
        <taxon>Sphingomonadaceae</taxon>
        <taxon>Sphingomonas</taxon>
    </lineage>
</organism>
<keyword evidence="2 3" id="KW-0378">Hydrolase</keyword>
<dbReference type="Gene3D" id="3.50.80.20">
    <property type="entry name" value="D-Ala-D-Ala carboxypeptidase C, peptidase S13"/>
    <property type="match status" value="1"/>
</dbReference>
<dbReference type="PANTHER" id="PTHR30023">
    <property type="entry name" value="D-ALANYL-D-ALANINE CARBOXYPEPTIDASE"/>
    <property type="match status" value="1"/>
</dbReference>
<proteinExistence type="inferred from homology"/>
<dbReference type="Gene3D" id="3.40.710.10">
    <property type="entry name" value="DD-peptidase/beta-lactamase superfamily"/>
    <property type="match status" value="1"/>
</dbReference>
<comment type="caution">
    <text evidence="3">The sequence shown here is derived from an EMBL/GenBank/DDBJ whole genome shotgun (WGS) entry which is preliminary data.</text>
</comment>
<dbReference type="Proteomes" id="UP000706039">
    <property type="component" value="Unassembled WGS sequence"/>
</dbReference>
<comment type="similarity">
    <text evidence="1">Belongs to the peptidase S13 family.</text>
</comment>
<reference evidence="3 4" key="1">
    <citation type="submission" date="2021-08" db="EMBL/GenBank/DDBJ databases">
        <authorList>
            <person name="Tuo L."/>
        </authorList>
    </citation>
    <scope>NUCLEOTIDE SEQUENCE [LARGE SCALE GENOMIC DNA]</scope>
    <source>
        <strain evidence="3 4">JCM 31229</strain>
    </source>
</reference>